<dbReference type="EMBL" id="RBNI01001171">
    <property type="protein sequence ID" value="RUP50812.1"/>
    <property type="molecule type" value="Genomic_DNA"/>
</dbReference>
<dbReference type="Pfam" id="PF03175">
    <property type="entry name" value="DNA_pol_B_2"/>
    <property type="match status" value="2"/>
</dbReference>
<accession>A0A433DIX4</accession>
<dbReference type="SUPFAM" id="SSF53098">
    <property type="entry name" value="Ribonuclease H-like"/>
    <property type="match status" value="1"/>
</dbReference>
<name>A0A433DIX4_9FUNG</name>
<gene>
    <name evidence="1" type="ORF">BC936DRAFT_137628</name>
</gene>
<dbReference type="InterPro" id="IPR004868">
    <property type="entry name" value="DNA-dir_DNA_pol_B_mt/vir"/>
</dbReference>
<evidence type="ECO:0000313" key="1">
    <source>
        <dbReference type="EMBL" id="RUP50812.1"/>
    </source>
</evidence>
<comment type="caution">
    <text evidence="1">The sequence shown here is derived from an EMBL/GenBank/DDBJ whole genome shotgun (WGS) entry which is preliminary data.</text>
</comment>
<organism evidence="1 2">
    <name type="scientific">Jimgerdemannia flammicorona</name>
    <dbReference type="NCBI Taxonomy" id="994334"/>
    <lineage>
        <taxon>Eukaryota</taxon>
        <taxon>Fungi</taxon>
        <taxon>Fungi incertae sedis</taxon>
        <taxon>Mucoromycota</taxon>
        <taxon>Mucoromycotina</taxon>
        <taxon>Endogonomycetes</taxon>
        <taxon>Endogonales</taxon>
        <taxon>Endogonaceae</taxon>
        <taxon>Jimgerdemannia</taxon>
    </lineage>
</organism>
<dbReference type="InterPro" id="IPR012337">
    <property type="entry name" value="RNaseH-like_sf"/>
</dbReference>
<evidence type="ECO:0000313" key="2">
    <source>
        <dbReference type="Proteomes" id="UP000268093"/>
    </source>
</evidence>
<proteinExistence type="predicted"/>
<dbReference type="GO" id="GO:0003677">
    <property type="term" value="F:DNA binding"/>
    <property type="evidence" value="ECO:0007669"/>
    <property type="project" value="UniProtKB-KW"/>
</dbReference>
<keyword evidence="2" id="KW-1185">Reference proteome</keyword>
<dbReference type="GO" id="GO:0006260">
    <property type="term" value="P:DNA replication"/>
    <property type="evidence" value="ECO:0007669"/>
    <property type="project" value="UniProtKB-KW"/>
</dbReference>
<dbReference type="GO" id="GO:0000166">
    <property type="term" value="F:nucleotide binding"/>
    <property type="evidence" value="ECO:0007669"/>
    <property type="project" value="InterPro"/>
</dbReference>
<dbReference type="InterPro" id="IPR036397">
    <property type="entry name" value="RNaseH_sf"/>
</dbReference>
<reference evidence="1 2" key="1">
    <citation type="journal article" date="2018" name="New Phytol.">
        <title>Phylogenomics of Endogonaceae and evolution of mycorrhizas within Mucoromycota.</title>
        <authorList>
            <person name="Chang Y."/>
            <person name="Desiro A."/>
            <person name="Na H."/>
            <person name="Sandor L."/>
            <person name="Lipzen A."/>
            <person name="Clum A."/>
            <person name="Barry K."/>
            <person name="Grigoriev I.V."/>
            <person name="Martin F.M."/>
            <person name="Stajich J.E."/>
            <person name="Smith M.E."/>
            <person name="Bonito G."/>
            <person name="Spatafora J.W."/>
        </authorList>
    </citation>
    <scope>NUCLEOTIDE SEQUENCE [LARGE SCALE GENOMIC DNA]</scope>
    <source>
        <strain evidence="1 2">GMNB39</strain>
    </source>
</reference>
<dbReference type="GO" id="GO:0003887">
    <property type="term" value="F:DNA-directed DNA polymerase activity"/>
    <property type="evidence" value="ECO:0007669"/>
    <property type="project" value="UniProtKB-KW"/>
</dbReference>
<sequence length="204" mass="22510">MFEGSSYSCKGVTIYVHNLAGFDSMFLLKPLIAIFDEYKLISDNARDVFNIELPGNVTIKDSKRILPGSLFDLSVMFNVPVPKGSLDHASVTFNNLVDIQDVVLIYLNKDLISLLDVMLAASLHLFSAYHVDLSTVFSASSLAMKIYRTNFLGPGGSRPEGARLARPGDVTIPQLPSWLEQEIRSRAYVGGAVQKFATEGRDLY</sequence>
<protein>
    <submittedName>
        <fullName evidence="1">Uncharacterized protein</fullName>
    </submittedName>
</protein>
<dbReference type="Proteomes" id="UP000268093">
    <property type="component" value="Unassembled WGS sequence"/>
</dbReference>
<dbReference type="Gene3D" id="3.30.420.10">
    <property type="entry name" value="Ribonuclease H-like superfamily/Ribonuclease H"/>
    <property type="match status" value="1"/>
</dbReference>